<dbReference type="AlphaFoldDB" id="A0A1F7YFC4"/>
<evidence type="ECO:0008006" key="4">
    <source>
        <dbReference type="Google" id="ProtNLM"/>
    </source>
</evidence>
<organism evidence="2 3">
    <name type="scientific">Candidatus Woesebacteria bacterium RIFCSPHIGHO2_01_FULL_39_28</name>
    <dbReference type="NCBI Taxonomy" id="1802496"/>
    <lineage>
        <taxon>Bacteria</taxon>
        <taxon>Candidatus Woeseibacteriota</taxon>
    </lineage>
</organism>
<evidence type="ECO:0000256" key="1">
    <source>
        <dbReference type="SAM" id="Phobius"/>
    </source>
</evidence>
<dbReference type="EMBL" id="MGGI01000017">
    <property type="protein sequence ID" value="OGM26036.1"/>
    <property type="molecule type" value="Genomic_DNA"/>
</dbReference>
<dbReference type="Proteomes" id="UP000178851">
    <property type="component" value="Unassembled WGS sequence"/>
</dbReference>
<feature type="transmembrane region" description="Helical" evidence="1">
    <location>
        <begin position="333"/>
        <end position="355"/>
    </location>
</feature>
<name>A0A1F7YFC4_9BACT</name>
<accession>A0A1F7YFC4</accession>
<comment type="caution">
    <text evidence="2">The sequence shown here is derived from an EMBL/GenBank/DDBJ whole genome shotgun (WGS) entry which is preliminary data.</text>
</comment>
<gene>
    <name evidence="2" type="ORF">A2627_05420</name>
</gene>
<keyword evidence="1" id="KW-1133">Transmembrane helix</keyword>
<reference evidence="2 3" key="1">
    <citation type="journal article" date="2016" name="Nat. Commun.">
        <title>Thousands of microbial genomes shed light on interconnected biogeochemical processes in an aquifer system.</title>
        <authorList>
            <person name="Anantharaman K."/>
            <person name="Brown C.T."/>
            <person name="Hug L.A."/>
            <person name="Sharon I."/>
            <person name="Castelle C.J."/>
            <person name="Probst A.J."/>
            <person name="Thomas B.C."/>
            <person name="Singh A."/>
            <person name="Wilkins M.J."/>
            <person name="Karaoz U."/>
            <person name="Brodie E.L."/>
            <person name="Williams K.H."/>
            <person name="Hubbard S.S."/>
            <person name="Banfield J.F."/>
        </authorList>
    </citation>
    <scope>NUCLEOTIDE SEQUENCE [LARGE SCALE GENOMIC DNA]</scope>
</reference>
<evidence type="ECO:0000313" key="2">
    <source>
        <dbReference type="EMBL" id="OGM26036.1"/>
    </source>
</evidence>
<sequence>MVLGEFTHQSENLEYYWSLLIESGWVQTGIWKIEKEKGAVVVSQSSPTRWERPEDLMSVIDTCLSSAVQNLSEDINEPSKTVFGLPPSWIVGGEIKGDYLENIRGICSKLSLEPAGFVVIPEAIAHFIKSEEGSPLTAVIVGISQDSIDVSVFRFGNLVGTATVARSVSIVDDVIEGLARFSSANNPLPSRFLVYDGKEGEIEDAHQALIDADWTLSEVKNIKFLHIPKVETIEPEKKVLAVSLAGAAEMAGVSKVTLGISELSQEQNLVSVKPEDIGFMVEKDISRQKDEQKVTQKNIFVQKKERLLSFLANILKRKPKEKKIGDKFPVSRFLIFGVIVLVFLGILGFTLWWFIPKATVTIYVSPKKLESKEILIIDPSLASTDFQNKVLKGQMIEVNVSGDKTRSTTGTKTVGDKAKGVVKIRNGSASNLNLPTGTILLGPNDLKFTLDSPASVSAALSPSDPGTVTVAASANDIGAQYNLAKDEILKVGNFFKSEVDAIIQDNFTGGSSREISAISNDDRKFLEEDLYAELLEKSKQEFQSKKSEDGILIEETIEATPSAKKFSGKVGDEASTFKLSMSLDVKAVSIIKSGLNDLVREILKDKVPQGFVLKEDNIEIKFGLKNKKDNVYNLDVSMTASLLPEVKVDDIRKIIVGKTLNVAQNYLATIPGFTRVVIRSKPQLPGKLNILPHILGNITIEVTAEK</sequence>
<proteinExistence type="predicted"/>
<evidence type="ECO:0000313" key="3">
    <source>
        <dbReference type="Proteomes" id="UP000178851"/>
    </source>
</evidence>
<protein>
    <recommendedName>
        <fullName evidence="4">Baseplate protein J-like domain-containing protein</fullName>
    </recommendedName>
</protein>
<keyword evidence="1" id="KW-0812">Transmembrane</keyword>
<keyword evidence="1" id="KW-0472">Membrane</keyword>